<organism evidence="1 2">
    <name type="scientific">Ramazzottius varieornatus</name>
    <name type="common">Water bear</name>
    <name type="synonym">Tardigrade</name>
    <dbReference type="NCBI Taxonomy" id="947166"/>
    <lineage>
        <taxon>Eukaryota</taxon>
        <taxon>Metazoa</taxon>
        <taxon>Ecdysozoa</taxon>
        <taxon>Tardigrada</taxon>
        <taxon>Eutardigrada</taxon>
        <taxon>Parachela</taxon>
        <taxon>Hypsibioidea</taxon>
        <taxon>Ramazzottiidae</taxon>
        <taxon>Ramazzottius</taxon>
    </lineage>
</organism>
<accession>A0A1D1UM85</accession>
<dbReference type="Proteomes" id="UP000186922">
    <property type="component" value="Unassembled WGS sequence"/>
</dbReference>
<gene>
    <name evidence="1" type="primary">RvY_00298-1</name>
    <name evidence="1" type="synonym">RvY_00298.1</name>
    <name evidence="1" type="ORF">RvY_00298</name>
</gene>
<reference evidence="1 2" key="1">
    <citation type="journal article" date="2016" name="Nat. Commun.">
        <title>Extremotolerant tardigrade genome and improved radiotolerance of human cultured cells by tardigrade-unique protein.</title>
        <authorList>
            <person name="Hashimoto T."/>
            <person name="Horikawa D.D."/>
            <person name="Saito Y."/>
            <person name="Kuwahara H."/>
            <person name="Kozuka-Hata H."/>
            <person name="Shin-I T."/>
            <person name="Minakuchi Y."/>
            <person name="Ohishi K."/>
            <person name="Motoyama A."/>
            <person name="Aizu T."/>
            <person name="Enomoto A."/>
            <person name="Kondo K."/>
            <person name="Tanaka S."/>
            <person name="Hara Y."/>
            <person name="Koshikawa S."/>
            <person name="Sagara H."/>
            <person name="Miura T."/>
            <person name="Yokobori S."/>
            <person name="Miyagawa K."/>
            <person name="Suzuki Y."/>
            <person name="Kubo T."/>
            <person name="Oyama M."/>
            <person name="Kohara Y."/>
            <person name="Fujiyama A."/>
            <person name="Arakawa K."/>
            <person name="Katayama T."/>
            <person name="Toyoda A."/>
            <person name="Kunieda T."/>
        </authorList>
    </citation>
    <scope>NUCLEOTIDE SEQUENCE [LARGE SCALE GENOMIC DNA]</scope>
    <source>
        <strain evidence="1 2">YOKOZUNA-1</strain>
    </source>
</reference>
<evidence type="ECO:0000313" key="2">
    <source>
        <dbReference type="Proteomes" id="UP000186922"/>
    </source>
</evidence>
<proteinExistence type="predicted"/>
<protein>
    <submittedName>
        <fullName evidence="1">Uncharacterized protein</fullName>
    </submittedName>
</protein>
<dbReference type="AlphaFoldDB" id="A0A1D1UM85"/>
<sequence length="267" mass="30689">MDEKYKPLFQLRAFDHIGDRLEAELTKCENNSLPFAPYVLEATAGISSTFEGLLLDKELDPHALAEGRTNEWTRKLWYTESKTQLVAALTAAKAKVDQVSKEHPESKFLMGVRIFEPSQAVRMMEDREWTKMRDTILPKQGVTGISQIPMDEWRVYQKIAEEVMFINAENLDSFWRSHSKELPVLHAIALQNIWTPVNSVESVPVTQLALPELANVEYLNETQFYAVAYQVLNNIALAENFERFSFGSELRSTMQVYKPETRPRFPA</sequence>
<dbReference type="EMBL" id="BDGG01000001">
    <property type="protein sequence ID" value="GAU87463.1"/>
    <property type="molecule type" value="Genomic_DNA"/>
</dbReference>
<evidence type="ECO:0000313" key="1">
    <source>
        <dbReference type="EMBL" id="GAU87463.1"/>
    </source>
</evidence>
<comment type="caution">
    <text evidence="1">The sequence shown here is derived from an EMBL/GenBank/DDBJ whole genome shotgun (WGS) entry which is preliminary data.</text>
</comment>
<name>A0A1D1UM85_RAMVA</name>
<keyword evidence="2" id="KW-1185">Reference proteome</keyword>